<evidence type="ECO:0000256" key="7">
    <source>
        <dbReference type="ARBA" id="ARBA00022842"/>
    </source>
</evidence>
<evidence type="ECO:0000259" key="15">
    <source>
        <dbReference type="PROSITE" id="PS50878"/>
    </source>
</evidence>
<dbReference type="GO" id="GO:0015074">
    <property type="term" value="P:DNA integration"/>
    <property type="evidence" value="ECO:0007669"/>
    <property type="project" value="UniProtKB-KW"/>
</dbReference>
<evidence type="ECO:0000313" key="18">
    <source>
        <dbReference type="Proteomes" id="UP000580250"/>
    </source>
</evidence>
<dbReference type="EMBL" id="CAJEWN010001562">
    <property type="protein sequence ID" value="CAD2198449.1"/>
    <property type="molecule type" value="Genomic_DNA"/>
</dbReference>
<dbReference type="InterPro" id="IPR041577">
    <property type="entry name" value="RT_RNaseH_2"/>
</dbReference>
<dbReference type="CDD" id="cd09274">
    <property type="entry name" value="RNase_HI_RT_Ty3"/>
    <property type="match status" value="1"/>
</dbReference>
<dbReference type="SUPFAM" id="SSF53098">
    <property type="entry name" value="Ribonuclease H-like"/>
    <property type="match status" value="1"/>
</dbReference>
<dbReference type="InterPro" id="IPR021109">
    <property type="entry name" value="Peptidase_aspartic_dom_sf"/>
</dbReference>
<keyword evidence="2" id="KW-0808">Transferase</keyword>
<dbReference type="InterPro" id="IPR012337">
    <property type="entry name" value="RNaseH-like_sf"/>
</dbReference>
<dbReference type="InterPro" id="IPR001584">
    <property type="entry name" value="Integrase_cat-core"/>
</dbReference>
<dbReference type="GO" id="GO:0008270">
    <property type="term" value="F:zinc ion binding"/>
    <property type="evidence" value="ECO:0007669"/>
    <property type="project" value="UniProtKB-KW"/>
</dbReference>
<dbReference type="SUPFAM" id="SSF50630">
    <property type="entry name" value="Acid proteases"/>
    <property type="match status" value="1"/>
</dbReference>
<evidence type="ECO:0000256" key="13">
    <source>
        <dbReference type="SAM" id="MobiDB-lite"/>
    </source>
</evidence>
<evidence type="ECO:0000256" key="3">
    <source>
        <dbReference type="ARBA" id="ARBA00022695"/>
    </source>
</evidence>
<evidence type="ECO:0000256" key="6">
    <source>
        <dbReference type="ARBA" id="ARBA00022801"/>
    </source>
</evidence>
<evidence type="ECO:0000259" key="16">
    <source>
        <dbReference type="PROSITE" id="PS50994"/>
    </source>
</evidence>
<keyword evidence="12" id="KW-0479">Metal-binding</keyword>
<comment type="caution">
    <text evidence="17">The sequence shown here is derived from an EMBL/GenBank/DDBJ whole genome shotgun (WGS) entry which is preliminary data.</text>
</comment>
<dbReference type="PROSITE" id="PS50994">
    <property type="entry name" value="INTEGRASE"/>
    <property type="match status" value="1"/>
</dbReference>
<dbReference type="Gene3D" id="2.40.70.10">
    <property type="entry name" value="Acid Proteases"/>
    <property type="match status" value="1"/>
</dbReference>
<proteinExistence type="predicted"/>
<dbReference type="PANTHER" id="PTHR37984:SF5">
    <property type="entry name" value="PROTEIN NYNRIN-LIKE"/>
    <property type="match status" value="1"/>
</dbReference>
<dbReference type="Proteomes" id="UP000580250">
    <property type="component" value="Unassembled WGS sequence"/>
</dbReference>
<organism evidence="17 18">
    <name type="scientific">Meloidogyne enterolobii</name>
    <name type="common">Root-knot nematode worm</name>
    <name type="synonym">Meloidogyne mayaguensis</name>
    <dbReference type="NCBI Taxonomy" id="390850"/>
    <lineage>
        <taxon>Eukaryota</taxon>
        <taxon>Metazoa</taxon>
        <taxon>Ecdysozoa</taxon>
        <taxon>Nematoda</taxon>
        <taxon>Chromadorea</taxon>
        <taxon>Rhabditida</taxon>
        <taxon>Tylenchina</taxon>
        <taxon>Tylenchomorpha</taxon>
        <taxon>Tylenchoidea</taxon>
        <taxon>Meloidogynidae</taxon>
        <taxon>Meloidogyninae</taxon>
        <taxon>Meloidogyne</taxon>
    </lineage>
</organism>
<dbReference type="GO" id="GO:0003723">
    <property type="term" value="F:RNA binding"/>
    <property type="evidence" value="ECO:0007669"/>
    <property type="project" value="UniProtKB-KW"/>
</dbReference>
<dbReference type="SUPFAM" id="SSF56672">
    <property type="entry name" value="DNA/RNA polymerases"/>
    <property type="match status" value="1"/>
</dbReference>
<dbReference type="InterPro" id="IPR043128">
    <property type="entry name" value="Rev_trsase/Diguanyl_cyclase"/>
</dbReference>
<dbReference type="GO" id="GO:0006508">
    <property type="term" value="P:proteolysis"/>
    <property type="evidence" value="ECO:0007669"/>
    <property type="project" value="InterPro"/>
</dbReference>
<evidence type="ECO:0000256" key="11">
    <source>
        <dbReference type="ARBA" id="ARBA00023268"/>
    </source>
</evidence>
<evidence type="ECO:0000259" key="14">
    <source>
        <dbReference type="PROSITE" id="PS50158"/>
    </source>
</evidence>
<sequence>MSETDPIESETPFINKNLYRGKSNEEYAKIADLDKLLQATHTLEDSLNRNIRLINRRANSNTNAINQMAMEVNTHLSTVNSKVALISSKVDKFNENKNNGENTGIEEIEPLKLELNMLSLLDKEGATTTYREESVVSFDSWAQKFTDLMDCAPTTWDEKTKIHRLKLYLEGTTRIIFDKLEENEKRTVKEALASIRKRLTAPHRRELFKRELTLCRQRPSETVSEFMKRLTPLVKATFENETEEQQQAKIRDEFLERLKPNISFLIRLVGTATSLDELYIKAQEIEALLASGNDSQEEALKRAINAIQPQVDHSTNQNITSWTPISNNNNRVPNNLSYQNQPQRPFGTNQRPNNNYRNFRRGGSANQRNGRYQNNRRGYGERNWSGRPMCTHCGVTGHIAYNCWRRKQMPTNSNAVVRGGRNFSKNRANMGLGDNKGINMIQSSNKQYTDTHTFMTSMNNQPTYSPGSSNTLSQGYYHTSPQVFYQGNPMNNYPKEIQVYPQSVETSTLSSQMQNMNLYESAKCSAPVEYKSQGQTNRTEPILNREPYNVESSISDWEQTSTAPKMKQLFYITLTLMMFMLPIANADIPFPKYPLICQNREHGILWNLPKFPGCPEQNTNLSKSPIPQRRRIYSPNNLEHTAKAWACRKVRKAMAKYTSLTGVHIEKPLSIDPIIVTHEECKNMIKYKKCEWGILKQEGELFHTDFKLDLTPRTWLLGSFNWERVYTENCYLFKTPITSRFGEKNIQTPLEENIQCTYKKGSCSLTDGTHLIWEIVPEANCEYLSIGDYDGFVIDNLWIASQHPLALTDIKTKNTGTNCGQKVNPTEQGLAYLIIQEKVKPIYKRNKRALEGIVTASQLASELTYLHTQLSSTLSFTFSHTMKTLCDFMENTWRWAELALLTDPTILARTIFNNPDIHAERMGFNLIKVWPCIPITHEQFRFVPTGSVTECFEHLPISFISQKQQHFAFIDPKTMKIVHDAHKTDCAMSRLIIIQLENDTFEVDQVTATMRKINPRNHETFNPRFEKIQPLSSQAFHQLVLVNISDINTHAHLSNAFKISEITYQIRQKDTKIIAEFSNTWQKAKSEFSNHIFGDWTHEWRIFITIITCISLIDFTLRLLVIMMQRYLGNGIIRDILIGQKYRTQHKPKEAKSNVDRPKQILTQTIELKEINPEIKYTPILPQEPKGLNLLAIKGHSQSLPTTTVMINNVKLRCLLDTGASISVAPINLAIKNNWNLVPTKAEAVSASGHAISALNKGEVKVILGNIECNTSIFFIDNNIFEDKNFDLILGCDVFELWPSLTFDFKNRKFKIGEDEKEKYEPVKEGCFKISVKEALLIKPNSQTIIEGRLDEHSASKQAYFINNLDEKISQMHLGTIPTISEYNNNALKILVLNPTQSPIKLYKNQTLGKAWKIEGEIETGIFTLENDKKLESQENEIDPKFVIDYSKCSVDQNDLGKLKTLCEEFSDIFSKNQYDLGSYTAGEFDIITTTQDPVAVGPRKTPFKYREELHKHIDQLTKAGVMVESDTPWLTPFVIVQKKDGGIRPCLDFRKLNEITVPDHYPLPRLEVIMEKVGNCNYYSSLDLASGYLQIKLTENASRKCGVITEDNVYQMTHMPFGLKNATAAFSRAMANVLSGLEHVISYVDDILIYTKSLDFDEHLLTLRKVFERFRLFNLKLSPKKCTFATRKMNFLGYTLDSNGYHPNLSRIEIIKNLPNPTNVKEIKRVVGMASFYRRHIPKFSHWVEPLTRLTKKEVKFEWGEEQQKAFNKIKELLTNYPILKFPDYSKPFHIFTDASMVGQAGVLMQRDEENKTYSAISYCSRTLSSSERKWPPVQIELGAIIYALREFKPYIFMSDIELHTDHKPLSYLLKKAEAHPNLARWLIELQSYQIKIVHIEGKQNSLADALSRIQEETQTEIKNIEELKDIAEFPVCLNIQQKTRIASDSFINTLVVRNKDENPYTIDIKEEQLNDPEAKAFIKFLSDGEIPEGFSETEKENFSEKAKNLYIENELLIFKTPGSQAKIFVPTNLRSLVFDSFHSSQLGGGHLSVKKTLKKCQKYYWPKMHSDIVTWTKQCITCQLRHSPTPAYRAEMNMVPADTLFSRVGLDLAGPFPITENGNKYILNIICWFCKYVISVPLPDAKANTIAKAFLTNCYLKFGGCVELISDNATAFTSDFFKAFCNMLYINKTYAIPYWSQGNAVTERTFRTFNNMLAKYITKEQPDFDEFLDFMNFCYNTSVHASINETPFFMMFGRDPIFCVDQILDPRIHDHASVIDEPDFKYKLIRSLRSAWEIAADSNRKAQEKMKNQYDKFFRESSIKIGDRVLLRNYTGKIGTAKKFQLHWKGIYRVINLDGIYATISSCISPNSPSKTVHINQIKKCFEYLGPPCTIPYESEEQIPKDNLIIEDKIYEHTREQENSRPNEPNPETGNHEVEVVKHSHGYDLRDRNKITKPGKYK</sequence>
<dbReference type="GO" id="GO:0004190">
    <property type="term" value="F:aspartic-type endopeptidase activity"/>
    <property type="evidence" value="ECO:0007669"/>
    <property type="project" value="InterPro"/>
</dbReference>
<protein>
    <recommendedName>
        <fullName evidence="1">RNA-directed DNA polymerase</fullName>
        <ecNumber evidence="1">2.7.7.49</ecNumber>
    </recommendedName>
</protein>
<dbReference type="EC" id="2.7.7.49" evidence="1"/>
<dbReference type="GO" id="GO:0004519">
    <property type="term" value="F:endonuclease activity"/>
    <property type="evidence" value="ECO:0007669"/>
    <property type="project" value="UniProtKB-KW"/>
</dbReference>
<dbReference type="FunFam" id="1.10.340.70:FF:000001">
    <property type="entry name" value="Retrovirus-related Pol polyprotein from transposon gypsy-like Protein"/>
    <property type="match status" value="1"/>
</dbReference>
<dbReference type="PROSITE" id="PS50158">
    <property type="entry name" value="ZF_CCHC"/>
    <property type="match status" value="1"/>
</dbReference>
<keyword evidence="9" id="KW-0229">DNA integration</keyword>
<dbReference type="PANTHER" id="PTHR37984">
    <property type="entry name" value="PROTEIN CBG26694"/>
    <property type="match status" value="1"/>
</dbReference>
<dbReference type="CDD" id="cd00303">
    <property type="entry name" value="retropepsin_like"/>
    <property type="match status" value="1"/>
</dbReference>
<dbReference type="Pfam" id="PF17921">
    <property type="entry name" value="Integrase_H2C2"/>
    <property type="match status" value="1"/>
</dbReference>
<feature type="region of interest" description="Disordered" evidence="13">
    <location>
        <begin position="324"/>
        <end position="380"/>
    </location>
</feature>
<feature type="compositionally biased region" description="Polar residues" evidence="13">
    <location>
        <begin position="336"/>
        <end position="357"/>
    </location>
</feature>
<keyword evidence="11" id="KW-0511">Multifunctional enzyme</keyword>
<evidence type="ECO:0000256" key="2">
    <source>
        <dbReference type="ARBA" id="ARBA00022679"/>
    </source>
</evidence>
<dbReference type="OrthoDB" id="4022548at2759"/>
<feature type="domain" description="Reverse transcriptase" evidence="15">
    <location>
        <begin position="1518"/>
        <end position="1697"/>
    </location>
</feature>
<dbReference type="Pfam" id="PF24664">
    <property type="entry name" value="Monjiviricetes_fusion"/>
    <property type="match status" value="1"/>
</dbReference>
<keyword evidence="12" id="KW-0862">Zinc</keyword>
<evidence type="ECO:0000256" key="9">
    <source>
        <dbReference type="ARBA" id="ARBA00022908"/>
    </source>
</evidence>
<dbReference type="GO" id="GO:0003964">
    <property type="term" value="F:RNA-directed DNA polymerase activity"/>
    <property type="evidence" value="ECO:0007669"/>
    <property type="project" value="UniProtKB-KW"/>
</dbReference>
<dbReference type="InterPro" id="IPR001969">
    <property type="entry name" value="Aspartic_peptidase_AS"/>
</dbReference>
<accession>A0A6V7XGJ6</accession>
<dbReference type="Gene3D" id="1.10.340.70">
    <property type="match status" value="1"/>
</dbReference>
<keyword evidence="5" id="KW-0255">Endonuclease</keyword>
<keyword evidence="3" id="KW-0548">Nucleotidyltransferase</keyword>
<dbReference type="PROSITE" id="PS50878">
    <property type="entry name" value="RT_POL"/>
    <property type="match status" value="1"/>
</dbReference>
<dbReference type="FunFam" id="3.30.70.270:FF:000020">
    <property type="entry name" value="Transposon Tf2-6 polyprotein-like Protein"/>
    <property type="match status" value="1"/>
</dbReference>
<feature type="domain" description="CCHC-type" evidence="14">
    <location>
        <begin position="390"/>
        <end position="403"/>
    </location>
</feature>
<evidence type="ECO:0000256" key="4">
    <source>
        <dbReference type="ARBA" id="ARBA00022722"/>
    </source>
</evidence>
<name>A0A6V7XGJ6_MELEN</name>
<dbReference type="InterPro" id="IPR041588">
    <property type="entry name" value="Integrase_H2C2"/>
</dbReference>
<feature type="compositionally biased region" description="Low complexity" evidence="13">
    <location>
        <begin position="366"/>
        <end position="380"/>
    </location>
</feature>
<dbReference type="Pfam" id="PF00078">
    <property type="entry name" value="RVT_1"/>
    <property type="match status" value="1"/>
</dbReference>
<dbReference type="InterPro" id="IPR043502">
    <property type="entry name" value="DNA/RNA_pol_sf"/>
</dbReference>
<evidence type="ECO:0000256" key="8">
    <source>
        <dbReference type="ARBA" id="ARBA00022884"/>
    </source>
</evidence>
<dbReference type="InterPro" id="IPR001878">
    <property type="entry name" value="Znf_CCHC"/>
</dbReference>
<evidence type="ECO:0000256" key="5">
    <source>
        <dbReference type="ARBA" id="ARBA00022759"/>
    </source>
</evidence>
<keyword evidence="8" id="KW-0694">RNA-binding</keyword>
<evidence type="ECO:0000256" key="1">
    <source>
        <dbReference type="ARBA" id="ARBA00012493"/>
    </source>
</evidence>
<dbReference type="Gene3D" id="3.30.420.10">
    <property type="entry name" value="Ribonuclease H-like superfamily/Ribonuclease H"/>
    <property type="match status" value="1"/>
</dbReference>
<feature type="domain" description="Integrase catalytic" evidence="16">
    <location>
        <begin position="2094"/>
        <end position="2257"/>
    </location>
</feature>
<dbReference type="PROSITE" id="PS00141">
    <property type="entry name" value="ASP_PROTEASE"/>
    <property type="match status" value="1"/>
</dbReference>
<dbReference type="InterPro" id="IPR000477">
    <property type="entry name" value="RT_dom"/>
</dbReference>
<dbReference type="Gene3D" id="3.30.70.270">
    <property type="match status" value="2"/>
</dbReference>
<feature type="compositionally biased region" description="Basic and acidic residues" evidence="13">
    <location>
        <begin position="2432"/>
        <end position="2452"/>
    </location>
</feature>
<evidence type="ECO:0000313" key="17">
    <source>
        <dbReference type="EMBL" id="CAD2198449.1"/>
    </source>
</evidence>
<keyword evidence="12" id="KW-0863">Zinc-finger</keyword>
<reference evidence="17 18" key="1">
    <citation type="submission" date="2020-08" db="EMBL/GenBank/DDBJ databases">
        <authorList>
            <person name="Koutsovoulos G."/>
            <person name="Danchin GJ E."/>
        </authorList>
    </citation>
    <scope>NUCLEOTIDE SEQUENCE [LARGE SCALE GENOMIC DNA]</scope>
</reference>
<evidence type="ECO:0000256" key="12">
    <source>
        <dbReference type="PROSITE-ProRule" id="PRU00047"/>
    </source>
</evidence>
<dbReference type="InterPro" id="IPR050951">
    <property type="entry name" value="Retrovirus_Pol_polyprotein"/>
</dbReference>
<keyword evidence="10" id="KW-0695">RNA-directed DNA polymerase</keyword>
<dbReference type="CDD" id="cd01647">
    <property type="entry name" value="RT_LTR"/>
    <property type="match status" value="1"/>
</dbReference>
<dbReference type="InterPro" id="IPR036397">
    <property type="entry name" value="RNaseH_sf"/>
</dbReference>
<dbReference type="GO" id="GO:0042575">
    <property type="term" value="C:DNA polymerase complex"/>
    <property type="evidence" value="ECO:0007669"/>
    <property type="project" value="UniProtKB-ARBA"/>
</dbReference>
<dbReference type="Pfam" id="PF17919">
    <property type="entry name" value="RT_RNaseH_2"/>
    <property type="match status" value="1"/>
</dbReference>
<dbReference type="Gene3D" id="3.10.10.10">
    <property type="entry name" value="HIV Type 1 Reverse Transcriptase, subunit A, domain 1"/>
    <property type="match status" value="1"/>
</dbReference>
<feature type="region of interest" description="Disordered" evidence="13">
    <location>
        <begin position="2417"/>
        <end position="2460"/>
    </location>
</feature>
<gene>
    <name evidence="17" type="ORF">MENT_LOCUS51764</name>
</gene>
<keyword evidence="6" id="KW-0378">Hydrolase</keyword>
<keyword evidence="4" id="KW-0540">Nuclease</keyword>
<evidence type="ECO:0000256" key="10">
    <source>
        <dbReference type="ARBA" id="ARBA00022918"/>
    </source>
</evidence>
<keyword evidence="7" id="KW-0460">Magnesium</keyword>